<keyword evidence="1" id="KW-0812">Transmembrane</keyword>
<evidence type="ECO:0000313" key="4">
    <source>
        <dbReference type="Proteomes" id="UP000473699"/>
    </source>
</evidence>
<dbReference type="Proteomes" id="UP000473699">
    <property type="component" value="Unassembled WGS sequence"/>
</dbReference>
<dbReference type="RefSeq" id="WP_154528468.1">
    <property type="nucleotide sequence ID" value="NZ_VUNH01000004.1"/>
</dbReference>
<organism evidence="3 4">
    <name type="scientific">Pyramidobacter porci</name>
    <dbReference type="NCBI Taxonomy" id="2605789"/>
    <lineage>
        <taxon>Bacteria</taxon>
        <taxon>Thermotogati</taxon>
        <taxon>Synergistota</taxon>
        <taxon>Synergistia</taxon>
        <taxon>Synergistales</taxon>
        <taxon>Dethiosulfovibrionaceae</taxon>
        <taxon>Pyramidobacter</taxon>
    </lineage>
</organism>
<feature type="transmembrane region" description="Helical" evidence="1">
    <location>
        <begin position="120"/>
        <end position="138"/>
    </location>
</feature>
<protein>
    <recommendedName>
        <fullName evidence="2">DUF1468 domain-containing protein</fullName>
    </recommendedName>
</protein>
<dbReference type="Pfam" id="PF07331">
    <property type="entry name" value="TctB"/>
    <property type="match status" value="1"/>
</dbReference>
<evidence type="ECO:0000313" key="3">
    <source>
        <dbReference type="EMBL" id="MST55366.1"/>
    </source>
</evidence>
<keyword evidence="1" id="KW-1133">Transmembrane helix</keyword>
<comment type="caution">
    <text evidence="3">The sequence shown here is derived from an EMBL/GenBank/DDBJ whole genome shotgun (WGS) entry which is preliminary data.</text>
</comment>
<keyword evidence="4" id="KW-1185">Reference proteome</keyword>
<keyword evidence="1" id="KW-0472">Membrane</keyword>
<feature type="transmembrane region" description="Helical" evidence="1">
    <location>
        <begin position="39"/>
        <end position="60"/>
    </location>
</feature>
<dbReference type="EMBL" id="VUNH01000004">
    <property type="protein sequence ID" value="MST55366.1"/>
    <property type="molecule type" value="Genomic_DNA"/>
</dbReference>
<gene>
    <name evidence="3" type="ORF">FYJ74_04880</name>
</gene>
<accession>A0A6L5YAP5</accession>
<dbReference type="AlphaFoldDB" id="A0A6L5YAP5"/>
<sequence length="154" mass="17551">MKKNDTTRYFCIFLFCVGMIPTIYEFVESSEGYEVSPLFWPLMAVWLGLTFTVIAFFVALKDGQRFILAEILSGIWSNRTQLAFLVLAGLYLFAMGYIGFLAASLIILPVMMLFFGYRKYIIGLVTSSTFVIIVFLLFSKIFKIHFPTWALGGL</sequence>
<evidence type="ECO:0000256" key="1">
    <source>
        <dbReference type="SAM" id="Phobius"/>
    </source>
</evidence>
<proteinExistence type="predicted"/>
<reference evidence="3 4" key="1">
    <citation type="submission" date="2019-08" db="EMBL/GenBank/DDBJ databases">
        <title>In-depth cultivation of the pig gut microbiome towards novel bacterial diversity and tailored functional studies.</title>
        <authorList>
            <person name="Wylensek D."/>
            <person name="Hitch T.C.A."/>
            <person name="Clavel T."/>
        </authorList>
    </citation>
    <scope>NUCLEOTIDE SEQUENCE [LARGE SCALE GENOMIC DNA]</scope>
    <source>
        <strain evidence="3 4">SM-530-WT-4B</strain>
    </source>
</reference>
<feature type="transmembrane region" description="Helical" evidence="1">
    <location>
        <begin position="7"/>
        <end position="27"/>
    </location>
</feature>
<feature type="transmembrane region" description="Helical" evidence="1">
    <location>
        <begin position="81"/>
        <end position="114"/>
    </location>
</feature>
<feature type="domain" description="DUF1468" evidence="2">
    <location>
        <begin position="10"/>
        <end position="147"/>
    </location>
</feature>
<evidence type="ECO:0000259" key="2">
    <source>
        <dbReference type="Pfam" id="PF07331"/>
    </source>
</evidence>
<dbReference type="InterPro" id="IPR009936">
    <property type="entry name" value="DUF1468"/>
</dbReference>
<name>A0A6L5YAP5_9BACT</name>